<dbReference type="Gene3D" id="3.40.50.1820">
    <property type="entry name" value="alpha/beta hydrolase"/>
    <property type="match status" value="1"/>
</dbReference>
<evidence type="ECO:0000313" key="11">
    <source>
        <dbReference type="Proteomes" id="UP000189580"/>
    </source>
</evidence>
<feature type="domain" description="4-O-methyl-glucuronoyl methylesterase-like" evidence="9">
    <location>
        <begin position="103"/>
        <end position="349"/>
    </location>
</feature>
<evidence type="ECO:0000256" key="5">
    <source>
        <dbReference type="ARBA" id="ARBA00023185"/>
    </source>
</evidence>
<dbReference type="GeneID" id="30034733"/>
<comment type="catalytic activity">
    <reaction evidence="6">
        <text>a 4-O-methyl-alpha-D-glucuronosyl ester derivative + H2O = 4-O-methyl-alpha-D-glucuronate derivative + an alcohol + H(+)</text>
        <dbReference type="Rhea" id="RHEA:67452"/>
        <dbReference type="ChEBI" id="CHEBI:15377"/>
        <dbReference type="ChEBI" id="CHEBI:15378"/>
        <dbReference type="ChEBI" id="CHEBI:30879"/>
        <dbReference type="ChEBI" id="CHEBI:171667"/>
        <dbReference type="ChEBI" id="CHEBI:171668"/>
        <dbReference type="EC" id="3.1.1.117"/>
    </reaction>
    <physiologicalReaction direction="left-to-right" evidence="6">
        <dbReference type="Rhea" id="RHEA:67453"/>
    </physiologicalReaction>
</comment>
<keyword evidence="2" id="KW-0719">Serine esterase</keyword>
<keyword evidence="4" id="KW-0378">Hydrolase</keyword>
<evidence type="ECO:0000256" key="7">
    <source>
        <dbReference type="ARBA" id="ARBA00026105"/>
    </source>
</evidence>
<dbReference type="OrthoDB" id="3781271at2759"/>
<dbReference type="EC" id="3.1.1.117" evidence="7"/>
<keyword evidence="11" id="KW-1185">Reference proteome</keyword>
<name>A0A161HH17_9ASCO</name>
<feature type="signal peptide" evidence="8">
    <location>
        <begin position="1"/>
        <end position="17"/>
    </location>
</feature>
<dbReference type="EMBL" id="CP014503">
    <property type="protein sequence ID" value="ANB15160.1"/>
    <property type="molecule type" value="Genomic_DNA"/>
</dbReference>
<reference evidence="10 11" key="1">
    <citation type="submission" date="2016-02" db="EMBL/GenBank/DDBJ databases">
        <title>Complete genome sequence and transcriptome regulation of the pentose utilising yeast Sugiyamaella lignohabitans.</title>
        <authorList>
            <person name="Bellasio M."/>
            <person name="Peymann A."/>
            <person name="Valli M."/>
            <person name="Sipitzky M."/>
            <person name="Graf A."/>
            <person name="Sauer M."/>
            <person name="Marx H."/>
            <person name="Mattanovich D."/>
        </authorList>
    </citation>
    <scope>NUCLEOTIDE SEQUENCE [LARGE SCALE GENOMIC DNA]</scope>
    <source>
        <strain evidence="10 11">CBS 10342</strain>
    </source>
</reference>
<dbReference type="GO" id="GO:0046274">
    <property type="term" value="P:lignin catabolic process"/>
    <property type="evidence" value="ECO:0007669"/>
    <property type="project" value="UniProtKB-KW"/>
</dbReference>
<evidence type="ECO:0000313" key="10">
    <source>
        <dbReference type="EMBL" id="ANB15160.1"/>
    </source>
</evidence>
<dbReference type="InterPro" id="IPR029058">
    <property type="entry name" value="AB_hydrolase_fold"/>
</dbReference>
<dbReference type="InterPro" id="IPR054579">
    <property type="entry name" value="GCE-like_dom"/>
</dbReference>
<gene>
    <name evidence="10" type="ORF">AWJ20_2784</name>
</gene>
<sequence length="416" mass="45569">MKLNNLFLLSLITNVFGAAVELDERNGGGIGLTNLPYPLPYYENPLLPDPFSSALTGRRATNKQQFESLQQEQSLLFEATELGPMAVKPDRLHGSLDNDTLIITAEVNGRSITYNATIVYPSAGRAPYPAMIAYSGISIPQPDNIAFIVFDNSNFAQQNAMYSASGIAYGGGDAFTTTRGQGQFYDLFGAAHPSSAMMAWAWGASRIVDVLEQLPQAKINPKRIGITGCSRDGKGALVAGAYDDRFVLTIPQESGSGGAACWRLSQYNLTHNDVVQTATEIVQENVWFSTSFERYANYTDQLPLDHHILAGLVAPRGLAIFENIGYPWLGPWSVYGCMVAARNIYEAVGATSNFGFSQDGPHNHCSFPTDDQGAELQAFYNKFLLDENVNTNVFRTNGGYSPDFSSWINWKTPRLF</sequence>
<dbReference type="RefSeq" id="XP_018737637.1">
    <property type="nucleotide sequence ID" value="XM_018879751.1"/>
</dbReference>
<dbReference type="ESTHER" id="9asco-a0a161hh17">
    <property type="family name" value="Glucuronoyl_esterase"/>
</dbReference>
<evidence type="ECO:0000256" key="1">
    <source>
        <dbReference type="ARBA" id="ARBA00010092"/>
    </source>
</evidence>
<proteinExistence type="inferred from homology"/>
<evidence type="ECO:0000256" key="8">
    <source>
        <dbReference type="SAM" id="SignalP"/>
    </source>
</evidence>
<accession>A0A161HH17</accession>
<dbReference type="Pfam" id="PF22244">
    <property type="entry name" value="GCE_fung"/>
    <property type="match status" value="1"/>
</dbReference>
<dbReference type="KEGG" id="slb:AWJ20_2784"/>
<keyword evidence="3 8" id="KW-0732">Signal</keyword>
<dbReference type="GO" id="GO:0052689">
    <property type="term" value="F:carboxylic ester hydrolase activity"/>
    <property type="evidence" value="ECO:0007669"/>
    <property type="project" value="UniProtKB-KW"/>
</dbReference>
<evidence type="ECO:0000259" key="9">
    <source>
        <dbReference type="Pfam" id="PF22244"/>
    </source>
</evidence>
<comment type="similarity">
    <text evidence="1">Belongs to the carbohydrate esterase 15 (CE15) family.</text>
</comment>
<protein>
    <recommendedName>
        <fullName evidence="7">(4-O-methyl)-D-glucuronate--lignin esterase</fullName>
        <ecNumber evidence="7">3.1.1.117</ecNumber>
    </recommendedName>
</protein>
<evidence type="ECO:0000256" key="6">
    <source>
        <dbReference type="ARBA" id="ARBA00024511"/>
    </source>
</evidence>
<dbReference type="AlphaFoldDB" id="A0A161HH17"/>
<dbReference type="Proteomes" id="UP000189580">
    <property type="component" value="Chromosome b"/>
</dbReference>
<evidence type="ECO:0000256" key="3">
    <source>
        <dbReference type="ARBA" id="ARBA00022729"/>
    </source>
</evidence>
<evidence type="ECO:0000256" key="4">
    <source>
        <dbReference type="ARBA" id="ARBA00022801"/>
    </source>
</evidence>
<feature type="chain" id="PRO_5007823204" description="(4-O-methyl)-D-glucuronate--lignin esterase" evidence="8">
    <location>
        <begin position="18"/>
        <end position="416"/>
    </location>
</feature>
<organism evidence="10 11">
    <name type="scientific">Sugiyamaella lignohabitans</name>
    <dbReference type="NCBI Taxonomy" id="796027"/>
    <lineage>
        <taxon>Eukaryota</taxon>
        <taxon>Fungi</taxon>
        <taxon>Dikarya</taxon>
        <taxon>Ascomycota</taxon>
        <taxon>Saccharomycotina</taxon>
        <taxon>Dipodascomycetes</taxon>
        <taxon>Dipodascales</taxon>
        <taxon>Trichomonascaceae</taxon>
        <taxon>Sugiyamaella</taxon>
    </lineage>
</organism>
<evidence type="ECO:0000256" key="2">
    <source>
        <dbReference type="ARBA" id="ARBA00022487"/>
    </source>
</evidence>
<dbReference type="SUPFAM" id="SSF53474">
    <property type="entry name" value="alpha/beta-Hydrolases"/>
    <property type="match status" value="1"/>
</dbReference>
<keyword evidence="5" id="KW-0439">Lignin degradation</keyword>